<dbReference type="SUPFAM" id="SSF52499">
    <property type="entry name" value="Isochorismatase-like hydrolases"/>
    <property type="match status" value="1"/>
</dbReference>
<keyword evidence="2" id="KW-0732">Signal</keyword>
<evidence type="ECO:0000313" key="5">
    <source>
        <dbReference type="Proteomes" id="UP000077266"/>
    </source>
</evidence>
<dbReference type="InterPro" id="IPR000868">
    <property type="entry name" value="Isochorismatase-like_dom"/>
</dbReference>
<sequence>MRATKFLALAAAAVSSFAPVANAYTYNRLNVSDAALLVVDLQVGLFQLVHDLEPRAYRTNILAFSALGKYFNLPTVLTTSAETGPNGPLPQEILDDHPNAPYIKRGGEVDAWDNKEFRDTVNGLGKKQLIVAGITSEVCVAFLALSLREAGYDVWVVAEASGTFDEATGALANQRMLQAGVTITSIFGVGCELMRDWRAAPGGVEVAEDFYSKWLPAYDMLVRSWRAVAPSS</sequence>
<gene>
    <name evidence="4" type="ORF">EXIGLDRAFT_698160</name>
</gene>
<dbReference type="Pfam" id="PF00857">
    <property type="entry name" value="Isochorismatase"/>
    <property type="match status" value="1"/>
</dbReference>
<feature type="chain" id="PRO_5007857144" evidence="2">
    <location>
        <begin position="24"/>
        <end position="232"/>
    </location>
</feature>
<name>A0A165EEX4_EXIGL</name>
<keyword evidence="5" id="KW-1185">Reference proteome</keyword>
<evidence type="ECO:0000256" key="1">
    <source>
        <dbReference type="ARBA" id="ARBA00006336"/>
    </source>
</evidence>
<dbReference type="AlphaFoldDB" id="A0A165EEX4"/>
<organism evidence="4 5">
    <name type="scientific">Exidia glandulosa HHB12029</name>
    <dbReference type="NCBI Taxonomy" id="1314781"/>
    <lineage>
        <taxon>Eukaryota</taxon>
        <taxon>Fungi</taxon>
        <taxon>Dikarya</taxon>
        <taxon>Basidiomycota</taxon>
        <taxon>Agaricomycotina</taxon>
        <taxon>Agaricomycetes</taxon>
        <taxon>Auriculariales</taxon>
        <taxon>Exidiaceae</taxon>
        <taxon>Exidia</taxon>
    </lineage>
</organism>
<protein>
    <submittedName>
        <fullName evidence="4">YcaC protein</fullName>
    </submittedName>
</protein>
<dbReference type="InterPro" id="IPR053152">
    <property type="entry name" value="Hydrolase_YcaC-like"/>
</dbReference>
<dbReference type="Gene3D" id="3.40.50.850">
    <property type="entry name" value="Isochorismatase-like"/>
    <property type="match status" value="1"/>
</dbReference>
<evidence type="ECO:0000313" key="4">
    <source>
        <dbReference type="EMBL" id="KZV86772.1"/>
    </source>
</evidence>
<reference evidence="4 5" key="1">
    <citation type="journal article" date="2016" name="Mol. Biol. Evol.">
        <title>Comparative Genomics of Early-Diverging Mushroom-Forming Fungi Provides Insights into the Origins of Lignocellulose Decay Capabilities.</title>
        <authorList>
            <person name="Nagy L.G."/>
            <person name="Riley R."/>
            <person name="Tritt A."/>
            <person name="Adam C."/>
            <person name="Daum C."/>
            <person name="Floudas D."/>
            <person name="Sun H."/>
            <person name="Yadav J.S."/>
            <person name="Pangilinan J."/>
            <person name="Larsson K.H."/>
            <person name="Matsuura K."/>
            <person name="Barry K."/>
            <person name="Labutti K."/>
            <person name="Kuo R."/>
            <person name="Ohm R.A."/>
            <person name="Bhattacharya S.S."/>
            <person name="Shirouzu T."/>
            <person name="Yoshinaga Y."/>
            <person name="Martin F.M."/>
            <person name="Grigoriev I.V."/>
            <person name="Hibbett D.S."/>
        </authorList>
    </citation>
    <scope>NUCLEOTIDE SEQUENCE [LARGE SCALE GENOMIC DNA]</scope>
    <source>
        <strain evidence="4 5">HHB12029</strain>
    </source>
</reference>
<dbReference type="Proteomes" id="UP000077266">
    <property type="component" value="Unassembled WGS sequence"/>
</dbReference>
<feature type="domain" description="Isochorismatase-like" evidence="3">
    <location>
        <begin position="34"/>
        <end position="185"/>
    </location>
</feature>
<accession>A0A165EEX4</accession>
<dbReference type="EMBL" id="KV426145">
    <property type="protein sequence ID" value="KZV86772.1"/>
    <property type="molecule type" value="Genomic_DNA"/>
</dbReference>
<comment type="similarity">
    <text evidence="1">Belongs to the isochorismatase family.</text>
</comment>
<dbReference type="InterPro" id="IPR036380">
    <property type="entry name" value="Isochorismatase-like_sf"/>
</dbReference>
<feature type="signal peptide" evidence="2">
    <location>
        <begin position="1"/>
        <end position="23"/>
    </location>
</feature>
<dbReference type="STRING" id="1314781.A0A165EEX4"/>
<dbReference type="InParanoid" id="A0A165EEX4"/>
<dbReference type="PANTHER" id="PTHR43559">
    <property type="entry name" value="HYDROLASE YCAC-RELATED"/>
    <property type="match status" value="1"/>
</dbReference>
<evidence type="ECO:0000259" key="3">
    <source>
        <dbReference type="Pfam" id="PF00857"/>
    </source>
</evidence>
<evidence type="ECO:0000256" key="2">
    <source>
        <dbReference type="SAM" id="SignalP"/>
    </source>
</evidence>
<proteinExistence type="inferred from homology"/>
<dbReference type="OrthoDB" id="245563at2759"/>
<dbReference type="PANTHER" id="PTHR43559:SF3">
    <property type="entry name" value="HYDROLASE YCAC-RELATED"/>
    <property type="match status" value="1"/>
</dbReference>